<evidence type="ECO:0000256" key="1">
    <source>
        <dbReference type="SAM" id="SignalP"/>
    </source>
</evidence>
<feature type="domain" description="DUF4440" evidence="2">
    <location>
        <begin position="42"/>
        <end position="158"/>
    </location>
</feature>
<dbReference type="SUPFAM" id="SSF54427">
    <property type="entry name" value="NTF2-like"/>
    <property type="match status" value="1"/>
</dbReference>
<comment type="caution">
    <text evidence="3">The sequence shown here is derived from an EMBL/GenBank/DDBJ whole genome shotgun (WGS) entry which is preliminary data.</text>
</comment>
<dbReference type="Gene3D" id="3.10.450.50">
    <property type="match status" value="1"/>
</dbReference>
<dbReference type="EMBL" id="BAABBQ010000001">
    <property type="protein sequence ID" value="GAA4007692.1"/>
    <property type="molecule type" value="Genomic_DNA"/>
</dbReference>
<feature type="signal peptide" evidence="1">
    <location>
        <begin position="1"/>
        <end position="28"/>
    </location>
</feature>
<proteinExistence type="predicted"/>
<sequence length="258" mass="27523">MHVSLNGRSPGALLLPLLVILASQPVAASAPARPAQGPEVQIRQADSAFWAAFERCDAKSMAALFTTDAEFYHDRTGLTVGAMPIAASMMRGPCGKRGERVTRRAVPSSIRFEPLAGGFGLLTGEHRFLRSIDGGAAQPSGSARFISLWQQSAGRWRMRRVVSFGHAAGVPELAPVKLSAAALLDLAGEYTGEGSALVRVRGDELVLTSGGTDFVLVPLAPDRFGVADRPLQFQFKGDTLIVMENGSVAARMRRVPRK</sequence>
<keyword evidence="4" id="KW-1185">Reference proteome</keyword>
<dbReference type="Proteomes" id="UP001500235">
    <property type="component" value="Unassembled WGS sequence"/>
</dbReference>
<accession>A0ABP7S763</accession>
<reference evidence="4" key="1">
    <citation type="journal article" date="2019" name="Int. J. Syst. Evol. Microbiol.">
        <title>The Global Catalogue of Microorganisms (GCM) 10K type strain sequencing project: providing services to taxonomists for standard genome sequencing and annotation.</title>
        <authorList>
            <consortium name="The Broad Institute Genomics Platform"/>
            <consortium name="The Broad Institute Genome Sequencing Center for Infectious Disease"/>
            <person name="Wu L."/>
            <person name="Ma J."/>
        </authorList>
    </citation>
    <scope>NUCLEOTIDE SEQUENCE [LARGE SCALE GENOMIC DNA]</scope>
    <source>
        <strain evidence="4">JCM 17563</strain>
    </source>
</reference>
<dbReference type="InterPro" id="IPR032710">
    <property type="entry name" value="NTF2-like_dom_sf"/>
</dbReference>
<protein>
    <submittedName>
        <fullName evidence="3">DUF4440 domain-containing protein</fullName>
    </submittedName>
</protein>
<gene>
    <name evidence="3" type="ORF">GCM10022280_00270</name>
</gene>
<keyword evidence="1" id="KW-0732">Signal</keyword>
<dbReference type="RefSeq" id="WP_344705359.1">
    <property type="nucleotide sequence ID" value="NZ_BAABBQ010000001.1"/>
</dbReference>
<evidence type="ECO:0000313" key="3">
    <source>
        <dbReference type="EMBL" id="GAA4007692.1"/>
    </source>
</evidence>
<organism evidence="3 4">
    <name type="scientific">Sphingomonas swuensis</name>
    <dbReference type="NCBI Taxonomy" id="977800"/>
    <lineage>
        <taxon>Bacteria</taxon>
        <taxon>Pseudomonadati</taxon>
        <taxon>Pseudomonadota</taxon>
        <taxon>Alphaproteobacteria</taxon>
        <taxon>Sphingomonadales</taxon>
        <taxon>Sphingomonadaceae</taxon>
        <taxon>Sphingomonas</taxon>
    </lineage>
</organism>
<feature type="chain" id="PRO_5046655003" evidence="1">
    <location>
        <begin position="29"/>
        <end position="258"/>
    </location>
</feature>
<evidence type="ECO:0000259" key="2">
    <source>
        <dbReference type="Pfam" id="PF14534"/>
    </source>
</evidence>
<dbReference type="Pfam" id="PF14534">
    <property type="entry name" value="DUF4440"/>
    <property type="match status" value="1"/>
</dbReference>
<dbReference type="InterPro" id="IPR027843">
    <property type="entry name" value="DUF4440"/>
</dbReference>
<name>A0ABP7S763_9SPHN</name>
<evidence type="ECO:0000313" key="4">
    <source>
        <dbReference type="Proteomes" id="UP001500235"/>
    </source>
</evidence>